<dbReference type="RefSeq" id="WP_248266738.1">
    <property type="nucleotide sequence ID" value="NZ_CP096034.1"/>
</dbReference>
<protein>
    <recommendedName>
        <fullName evidence="4">Macroglobulin domain-containing protein</fullName>
    </recommendedName>
</protein>
<name>A0ABY4JIP5_9BACI</name>
<reference evidence="2 3" key="1">
    <citation type="submission" date="2022-04" db="EMBL/GenBank/DDBJ databases">
        <title>Mechanism of arsenic methylation and mitigation arsenic toxicity by Bacillus sp. LH14 from an Arsenic-Contaminated Paddy Soil.</title>
        <authorList>
            <person name="Wang D."/>
        </authorList>
    </citation>
    <scope>NUCLEOTIDE SEQUENCE [LARGE SCALE GENOMIC DNA]</scope>
    <source>
        <strain evidence="2 3">LH14</strain>
    </source>
</reference>
<dbReference type="PROSITE" id="PS51257">
    <property type="entry name" value="PROKAR_LIPOPROTEIN"/>
    <property type="match status" value="1"/>
</dbReference>
<dbReference type="EMBL" id="CP096034">
    <property type="protein sequence ID" value="UPM53481.1"/>
    <property type="molecule type" value="Genomic_DNA"/>
</dbReference>
<gene>
    <name evidence="2" type="ORF">MY490_17040</name>
</gene>
<evidence type="ECO:0000256" key="1">
    <source>
        <dbReference type="SAM" id="SignalP"/>
    </source>
</evidence>
<feature type="signal peptide" evidence="1">
    <location>
        <begin position="1"/>
        <end position="20"/>
    </location>
</feature>
<sequence>MNQRILFICLILLLVSCSHKTTSSYIKTYEIRAEHSYNNNILSGEIKIPSKYAKHNMELNAKLSMSEENKQISILKLKNNGEIYSFSQKLPKEGRWNIIYTLTHQGQTIIKKYTDVFGDMQMDLNEIEFLKISTNPNPVIPNKDVRIEVNILNKKGSLLKNCEVILQIENNDINYVNSLNMSNKNGIYTINTKLPKNGRYKLTTHINYSKGHKMESMDLLVGNKK</sequence>
<organism evidence="2 3">
    <name type="scientific">Gottfriedia acidiceleris</name>
    <dbReference type="NCBI Taxonomy" id="371036"/>
    <lineage>
        <taxon>Bacteria</taxon>
        <taxon>Bacillati</taxon>
        <taxon>Bacillota</taxon>
        <taxon>Bacilli</taxon>
        <taxon>Bacillales</taxon>
        <taxon>Bacillaceae</taxon>
        <taxon>Gottfriedia</taxon>
    </lineage>
</organism>
<evidence type="ECO:0000313" key="2">
    <source>
        <dbReference type="EMBL" id="UPM53481.1"/>
    </source>
</evidence>
<proteinExistence type="predicted"/>
<accession>A0ABY4JIP5</accession>
<evidence type="ECO:0008006" key="4">
    <source>
        <dbReference type="Google" id="ProtNLM"/>
    </source>
</evidence>
<keyword evidence="3" id="KW-1185">Reference proteome</keyword>
<feature type="chain" id="PRO_5046132355" description="Macroglobulin domain-containing protein" evidence="1">
    <location>
        <begin position="21"/>
        <end position="225"/>
    </location>
</feature>
<keyword evidence="1" id="KW-0732">Signal</keyword>
<evidence type="ECO:0000313" key="3">
    <source>
        <dbReference type="Proteomes" id="UP000830639"/>
    </source>
</evidence>
<dbReference type="Proteomes" id="UP000830639">
    <property type="component" value="Chromosome"/>
</dbReference>